<gene>
    <name evidence="10" type="ORF">AZF04_17775</name>
</gene>
<feature type="transmembrane region" description="Helical" evidence="8">
    <location>
        <begin position="330"/>
        <end position="363"/>
    </location>
</feature>
<keyword evidence="6 8" id="KW-1133">Transmembrane helix</keyword>
<feature type="transmembrane region" description="Helical" evidence="8">
    <location>
        <begin position="435"/>
        <end position="457"/>
    </location>
</feature>
<evidence type="ECO:0000313" key="11">
    <source>
        <dbReference type="Proteomes" id="UP000075806"/>
    </source>
</evidence>
<evidence type="ECO:0000256" key="4">
    <source>
        <dbReference type="ARBA" id="ARBA00022475"/>
    </source>
</evidence>
<dbReference type="PRINTS" id="PR01036">
    <property type="entry name" value="TCRTETB"/>
</dbReference>
<dbReference type="PANTHER" id="PTHR42718">
    <property type="entry name" value="MAJOR FACILITATOR SUPERFAMILY MULTIDRUG TRANSPORTER MFSC"/>
    <property type="match status" value="1"/>
</dbReference>
<keyword evidence="11" id="KW-1185">Reference proteome</keyword>
<dbReference type="PANTHER" id="PTHR42718:SF9">
    <property type="entry name" value="MAJOR FACILITATOR SUPERFAMILY MULTIDRUG TRANSPORTER MFSC"/>
    <property type="match status" value="1"/>
</dbReference>
<dbReference type="RefSeq" id="WP_061948065.1">
    <property type="nucleotide sequence ID" value="NZ_LTAO01000010.1"/>
</dbReference>
<keyword evidence="5 8" id="KW-0812">Transmembrane</keyword>
<feature type="transmembrane region" description="Helical" evidence="8">
    <location>
        <begin position="220"/>
        <end position="243"/>
    </location>
</feature>
<comment type="caution">
    <text evidence="10">The sequence shown here is derived from an EMBL/GenBank/DDBJ whole genome shotgun (WGS) entry which is preliminary data.</text>
</comment>
<evidence type="ECO:0000256" key="8">
    <source>
        <dbReference type="SAM" id="Phobius"/>
    </source>
</evidence>
<feature type="transmembrane region" description="Helical" evidence="8">
    <location>
        <begin position="263"/>
        <end position="289"/>
    </location>
</feature>
<dbReference type="Pfam" id="PF07690">
    <property type="entry name" value="MFS_1"/>
    <property type="match status" value="1"/>
</dbReference>
<dbReference type="AlphaFoldDB" id="A0A162EIT2"/>
<feature type="transmembrane region" description="Helical" evidence="8">
    <location>
        <begin position="162"/>
        <end position="181"/>
    </location>
</feature>
<dbReference type="Gene3D" id="1.20.1720.10">
    <property type="entry name" value="Multidrug resistance protein D"/>
    <property type="match status" value="1"/>
</dbReference>
<dbReference type="GO" id="GO:0005886">
    <property type="term" value="C:plasma membrane"/>
    <property type="evidence" value="ECO:0007669"/>
    <property type="project" value="UniProtKB-SubCell"/>
</dbReference>
<feature type="transmembrane region" description="Helical" evidence="8">
    <location>
        <begin position="135"/>
        <end position="156"/>
    </location>
</feature>
<dbReference type="Proteomes" id="UP000075806">
    <property type="component" value="Unassembled WGS sequence"/>
</dbReference>
<reference evidence="10" key="1">
    <citation type="submission" date="2016-02" db="EMBL/GenBank/DDBJ databases">
        <title>Genome sequence of Bacillus trypoxylicola KCTC 13244(T).</title>
        <authorList>
            <person name="Jeong H."/>
            <person name="Park S.-H."/>
            <person name="Choi S.-K."/>
        </authorList>
    </citation>
    <scope>NUCLEOTIDE SEQUENCE [LARGE SCALE GENOMIC DNA]</scope>
    <source>
        <strain evidence="10">KCTC 13244</strain>
    </source>
</reference>
<dbReference type="InterPro" id="IPR011701">
    <property type="entry name" value="MFS"/>
</dbReference>
<evidence type="ECO:0000313" key="10">
    <source>
        <dbReference type="EMBL" id="KYG33009.1"/>
    </source>
</evidence>
<dbReference type="PROSITE" id="PS50850">
    <property type="entry name" value="MFS"/>
    <property type="match status" value="1"/>
</dbReference>
<feature type="transmembrane region" description="Helical" evidence="8">
    <location>
        <begin position="397"/>
        <end position="414"/>
    </location>
</feature>
<dbReference type="CDD" id="cd17503">
    <property type="entry name" value="MFS_LmrB_MDR_like"/>
    <property type="match status" value="1"/>
</dbReference>
<proteinExistence type="inferred from homology"/>
<dbReference type="OrthoDB" id="9816041at2"/>
<dbReference type="PROSITE" id="PS00217">
    <property type="entry name" value="SUGAR_TRANSPORT_2"/>
    <property type="match status" value="1"/>
</dbReference>
<evidence type="ECO:0000256" key="2">
    <source>
        <dbReference type="ARBA" id="ARBA00008537"/>
    </source>
</evidence>
<dbReference type="Gene3D" id="1.20.1250.20">
    <property type="entry name" value="MFS general substrate transporter like domains"/>
    <property type="match status" value="1"/>
</dbReference>
<sequence length="471" mass="51127">MKQQQKKWLVVVAVLLGSFTMILNNSMLNPAVPQFMEVFDTNVVATGWIITIFMVTMGMTVPVTGYLGDRFGKKRIYLIGLAIFVCGSIIGAFAWNLSSLILFRGLQGIGGGIMMPLSMALIFEAFPKKERGLATGVWGIASMMAPTIGPTIGGILLETTSWHYLFITNAPFGLLGLWFAWKYLPQSNANKNVAFDLKGFVFVTIGVGSILFALGRMSEIANLLTFENIALLLIGVLSLIIFVKVESSAKQPLLDLSLFKIPVYTYSILLTTISSVGLFSGIFLIPLLIQQVYGLSAVMTGLVFLPSALFTGIFMTVGGRILDVKGARGVITSGLLITGVGTLAMGFMSLETTLFFIIFWMAIRGIGNGLSSMPSTTTGMNAIPDRLISRGSALNNVARQMSSAFSVVFISIFYEVRRGHIFPNVDSLQQASIQAINEAFIVVGILTLLLLPIAYLLEKKSKEENLEQVSN</sequence>
<keyword evidence="4" id="KW-1003">Cell membrane</keyword>
<protein>
    <submittedName>
        <fullName evidence="10">MFS transporter</fullName>
    </submittedName>
</protein>
<evidence type="ECO:0000256" key="7">
    <source>
        <dbReference type="ARBA" id="ARBA00023136"/>
    </source>
</evidence>
<accession>A0A162EIT2</accession>
<dbReference type="GO" id="GO:0022857">
    <property type="term" value="F:transmembrane transporter activity"/>
    <property type="evidence" value="ECO:0007669"/>
    <property type="project" value="InterPro"/>
</dbReference>
<dbReference type="InterPro" id="IPR020846">
    <property type="entry name" value="MFS_dom"/>
</dbReference>
<dbReference type="STRING" id="519424.AZF04_17775"/>
<dbReference type="InterPro" id="IPR005829">
    <property type="entry name" value="Sugar_transporter_CS"/>
</dbReference>
<dbReference type="NCBIfam" id="TIGR00711">
    <property type="entry name" value="efflux_EmrB"/>
    <property type="match status" value="1"/>
</dbReference>
<evidence type="ECO:0000256" key="1">
    <source>
        <dbReference type="ARBA" id="ARBA00004651"/>
    </source>
</evidence>
<keyword evidence="3" id="KW-0813">Transport</keyword>
<evidence type="ECO:0000256" key="3">
    <source>
        <dbReference type="ARBA" id="ARBA00022448"/>
    </source>
</evidence>
<evidence type="ECO:0000259" key="9">
    <source>
        <dbReference type="PROSITE" id="PS50850"/>
    </source>
</evidence>
<feature type="transmembrane region" description="Helical" evidence="8">
    <location>
        <begin position="76"/>
        <end position="95"/>
    </location>
</feature>
<feature type="domain" description="Major facilitator superfamily (MFS) profile" evidence="9">
    <location>
        <begin position="10"/>
        <end position="462"/>
    </location>
</feature>
<feature type="transmembrane region" description="Helical" evidence="8">
    <location>
        <begin position="295"/>
        <end position="318"/>
    </location>
</feature>
<dbReference type="InterPro" id="IPR036259">
    <property type="entry name" value="MFS_trans_sf"/>
</dbReference>
<evidence type="ECO:0000256" key="6">
    <source>
        <dbReference type="ARBA" id="ARBA00022989"/>
    </source>
</evidence>
<dbReference type="SUPFAM" id="SSF103473">
    <property type="entry name" value="MFS general substrate transporter"/>
    <property type="match status" value="1"/>
</dbReference>
<name>A0A162EIT2_9BACI</name>
<dbReference type="EMBL" id="LTAO01000010">
    <property type="protein sequence ID" value="KYG33009.1"/>
    <property type="molecule type" value="Genomic_DNA"/>
</dbReference>
<feature type="transmembrane region" description="Helical" evidence="8">
    <location>
        <begin position="7"/>
        <end position="23"/>
    </location>
</feature>
<feature type="transmembrane region" description="Helical" evidence="8">
    <location>
        <begin position="101"/>
        <end position="123"/>
    </location>
</feature>
<organism evidence="10 11">
    <name type="scientific">Alkalihalobacillus trypoxylicola</name>
    <dbReference type="NCBI Taxonomy" id="519424"/>
    <lineage>
        <taxon>Bacteria</taxon>
        <taxon>Bacillati</taxon>
        <taxon>Bacillota</taxon>
        <taxon>Bacilli</taxon>
        <taxon>Bacillales</taxon>
        <taxon>Bacillaceae</taxon>
        <taxon>Alkalihalobacillus</taxon>
    </lineage>
</organism>
<comment type="subcellular location">
    <subcellularLocation>
        <location evidence="1">Cell membrane</location>
        <topology evidence="1">Multi-pass membrane protein</topology>
    </subcellularLocation>
</comment>
<dbReference type="InterPro" id="IPR004638">
    <property type="entry name" value="EmrB-like"/>
</dbReference>
<feature type="transmembrane region" description="Helical" evidence="8">
    <location>
        <begin position="193"/>
        <end position="214"/>
    </location>
</feature>
<evidence type="ECO:0000256" key="5">
    <source>
        <dbReference type="ARBA" id="ARBA00022692"/>
    </source>
</evidence>
<comment type="similarity">
    <text evidence="2">Belongs to the major facilitator superfamily. EmrB family.</text>
</comment>
<keyword evidence="7 8" id="KW-0472">Membrane</keyword>
<feature type="transmembrane region" description="Helical" evidence="8">
    <location>
        <begin position="43"/>
        <end position="64"/>
    </location>
</feature>